<dbReference type="Proteomes" id="UP001241110">
    <property type="component" value="Unassembled WGS sequence"/>
</dbReference>
<evidence type="ECO:0000313" key="1">
    <source>
        <dbReference type="EMBL" id="MDJ1485831.1"/>
    </source>
</evidence>
<proteinExistence type="predicted"/>
<evidence type="ECO:0000313" key="2">
    <source>
        <dbReference type="Proteomes" id="UP001241110"/>
    </source>
</evidence>
<organism evidence="1 2">
    <name type="scientific">Xanthocytophaga flava</name>
    <dbReference type="NCBI Taxonomy" id="3048013"/>
    <lineage>
        <taxon>Bacteria</taxon>
        <taxon>Pseudomonadati</taxon>
        <taxon>Bacteroidota</taxon>
        <taxon>Cytophagia</taxon>
        <taxon>Cytophagales</taxon>
        <taxon>Rhodocytophagaceae</taxon>
        <taxon>Xanthocytophaga</taxon>
    </lineage>
</organism>
<gene>
    <name evidence="1" type="ORF">QNI16_35445</name>
</gene>
<dbReference type="AlphaFoldDB" id="A0AAE3QZ00"/>
<dbReference type="EMBL" id="JASJOS010000024">
    <property type="protein sequence ID" value="MDJ1485831.1"/>
    <property type="molecule type" value="Genomic_DNA"/>
</dbReference>
<sequence length="36" mass="4011">MHKANIRVIIGTLTYAVPTWLICKSLDVLDRVPGCL</sequence>
<accession>A0AAE3QZ00</accession>
<reference evidence="1" key="1">
    <citation type="submission" date="2023-05" db="EMBL/GenBank/DDBJ databases">
        <authorList>
            <person name="Zhang X."/>
        </authorList>
    </citation>
    <scope>NUCLEOTIDE SEQUENCE</scope>
    <source>
        <strain evidence="1">YF14B1</strain>
    </source>
</reference>
<protein>
    <submittedName>
        <fullName evidence="1">Uncharacterized protein</fullName>
    </submittedName>
</protein>
<name>A0AAE3QZ00_9BACT</name>
<comment type="caution">
    <text evidence="1">The sequence shown here is derived from an EMBL/GenBank/DDBJ whole genome shotgun (WGS) entry which is preliminary data.</text>
</comment>